<dbReference type="InterPro" id="IPR004477">
    <property type="entry name" value="ComEC_N"/>
</dbReference>
<evidence type="ECO:0000256" key="1">
    <source>
        <dbReference type="SAM" id="MobiDB-lite"/>
    </source>
</evidence>
<feature type="transmembrane region" description="Helical" evidence="2">
    <location>
        <begin position="122"/>
        <end position="140"/>
    </location>
</feature>
<feature type="domain" description="ComEC/Rec2-related protein" evidence="3">
    <location>
        <begin position="10"/>
        <end position="118"/>
    </location>
</feature>
<comment type="caution">
    <text evidence="4">The sequence shown here is derived from an EMBL/GenBank/DDBJ whole genome shotgun (WGS) entry which is preliminary data.</text>
</comment>
<keyword evidence="2" id="KW-0472">Membrane</keyword>
<reference evidence="4" key="1">
    <citation type="submission" date="2022-10" db="EMBL/GenBank/DDBJ databases">
        <title>Hoeflea sp. J2-29, isolated from marine algae.</title>
        <authorList>
            <person name="Kristyanto S."/>
            <person name="Kim J.M."/>
            <person name="Jeon C.O."/>
        </authorList>
    </citation>
    <scope>NUCLEOTIDE SEQUENCE</scope>
    <source>
        <strain evidence="4">J2-29</strain>
    </source>
</reference>
<organism evidence="4 5">
    <name type="scientific">Hoeflea ulvae</name>
    <dbReference type="NCBI Taxonomy" id="2983764"/>
    <lineage>
        <taxon>Bacteria</taxon>
        <taxon>Pseudomonadati</taxon>
        <taxon>Pseudomonadota</taxon>
        <taxon>Alphaproteobacteria</taxon>
        <taxon>Hyphomicrobiales</taxon>
        <taxon>Rhizobiaceae</taxon>
        <taxon>Hoeflea</taxon>
    </lineage>
</organism>
<evidence type="ECO:0000313" key="5">
    <source>
        <dbReference type="Proteomes" id="UP001081283"/>
    </source>
</evidence>
<proteinExistence type="predicted"/>
<evidence type="ECO:0000313" key="4">
    <source>
        <dbReference type="EMBL" id="MCY0094850.1"/>
    </source>
</evidence>
<feature type="transmembrane region" description="Helical" evidence="2">
    <location>
        <begin position="98"/>
        <end position="115"/>
    </location>
</feature>
<protein>
    <submittedName>
        <fullName evidence="4">ComEC/Rec2 family competence protein</fullName>
    </submittedName>
</protein>
<feature type="transmembrane region" description="Helical" evidence="2">
    <location>
        <begin position="39"/>
        <end position="60"/>
    </location>
</feature>
<dbReference type="Proteomes" id="UP001081283">
    <property type="component" value="Unassembled WGS sequence"/>
</dbReference>
<name>A0ABT3YG26_9HYPH</name>
<sequence length="359" mass="37106">MAKLMLGLAITSLVAGLATGLFSAHHFHRVAGHGLLANLLAMPLVTLVVMPAGLAAMLLMPLGLDAVPLQVMGQGLEAVIAVAHHVDGLGGNLSVGQIPLAATATAGAGLVVLVYLRSWLRLTGAVLIGLGAAFALPPLASPMPDVLISEDGKLVALAGSDGLASNAARPSAFVFRQWQAALRAPPHRPPVSHAQAAAANAGQPESLDLLLRAAAEAPSRFHCAGRGICAAIHHRVRVIAVDKAPLIGAACDRADLVVVAIPVYMQSCWSGATLVTARSLRRSGAMTVTLANKPAAALADQPVEKLADQSGGSHVRQAGGAPGSQRPDLRIRSAPEGVVRPWTVQRYYDWRSRSYDLPG</sequence>
<dbReference type="EMBL" id="JAOVZQ010000001">
    <property type="protein sequence ID" value="MCY0094850.1"/>
    <property type="molecule type" value="Genomic_DNA"/>
</dbReference>
<keyword evidence="2" id="KW-1133">Transmembrane helix</keyword>
<keyword evidence="5" id="KW-1185">Reference proteome</keyword>
<feature type="region of interest" description="Disordered" evidence="1">
    <location>
        <begin position="306"/>
        <end position="332"/>
    </location>
</feature>
<dbReference type="RefSeq" id="WP_267612766.1">
    <property type="nucleotide sequence ID" value="NZ_JAOVZQ010000001.1"/>
</dbReference>
<accession>A0ABT3YG26</accession>
<keyword evidence="2" id="KW-0812">Transmembrane</keyword>
<gene>
    <name evidence="4" type="ORF">OEG82_12565</name>
</gene>
<evidence type="ECO:0000259" key="3">
    <source>
        <dbReference type="Pfam" id="PF03772"/>
    </source>
</evidence>
<dbReference type="Pfam" id="PF03772">
    <property type="entry name" value="Competence"/>
    <property type="match status" value="1"/>
</dbReference>
<evidence type="ECO:0000256" key="2">
    <source>
        <dbReference type="SAM" id="Phobius"/>
    </source>
</evidence>